<reference evidence="1 2" key="1">
    <citation type="submission" date="2019-04" db="EMBL/GenBank/DDBJ databases">
        <title>An improved genome assembly and genetic linkage map for asparagus bean, Vigna unguiculata ssp. sesquipedialis.</title>
        <authorList>
            <person name="Xia Q."/>
            <person name="Zhang R."/>
            <person name="Dong Y."/>
        </authorList>
    </citation>
    <scope>NUCLEOTIDE SEQUENCE [LARGE SCALE GENOMIC DNA]</scope>
    <source>
        <tissue evidence="1">Leaf</tissue>
    </source>
</reference>
<dbReference type="EMBL" id="CP039345">
    <property type="protein sequence ID" value="QCD79393.1"/>
    <property type="molecule type" value="Genomic_DNA"/>
</dbReference>
<gene>
    <name evidence="1" type="ORF">DEO72_LG1g3033</name>
</gene>
<sequence length="61" mass="7041">MNWFVKLDSSSSNLNSNYFVTCLLIFFLHFSPQSLSFASNFDVELFTNNNLNFSSDYGVQK</sequence>
<dbReference type="AlphaFoldDB" id="A0A4D6KS63"/>
<protein>
    <submittedName>
        <fullName evidence="1">Uncharacterized protein</fullName>
    </submittedName>
</protein>
<accession>A0A4D6KS63</accession>
<name>A0A4D6KS63_VIGUN</name>
<evidence type="ECO:0000313" key="2">
    <source>
        <dbReference type="Proteomes" id="UP000501690"/>
    </source>
</evidence>
<dbReference type="Proteomes" id="UP000501690">
    <property type="component" value="Linkage Group LG1"/>
</dbReference>
<keyword evidence="2" id="KW-1185">Reference proteome</keyword>
<organism evidence="1 2">
    <name type="scientific">Vigna unguiculata</name>
    <name type="common">Cowpea</name>
    <dbReference type="NCBI Taxonomy" id="3917"/>
    <lineage>
        <taxon>Eukaryota</taxon>
        <taxon>Viridiplantae</taxon>
        <taxon>Streptophyta</taxon>
        <taxon>Embryophyta</taxon>
        <taxon>Tracheophyta</taxon>
        <taxon>Spermatophyta</taxon>
        <taxon>Magnoliopsida</taxon>
        <taxon>eudicotyledons</taxon>
        <taxon>Gunneridae</taxon>
        <taxon>Pentapetalae</taxon>
        <taxon>rosids</taxon>
        <taxon>fabids</taxon>
        <taxon>Fabales</taxon>
        <taxon>Fabaceae</taxon>
        <taxon>Papilionoideae</taxon>
        <taxon>50 kb inversion clade</taxon>
        <taxon>NPAAA clade</taxon>
        <taxon>indigoferoid/millettioid clade</taxon>
        <taxon>Phaseoleae</taxon>
        <taxon>Vigna</taxon>
    </lineage>
</organism>
<proteinExistence type="predicted"/>
<evidence type="ECO:0000313" key="1">
    <source>
        <dbReference type="EMBL" id="QCD79393.1"/>
    </source>
</evidence>